<organism evidence="1 2">
    <name type="scientific">Cucurbita argyrosperma subsp. sororia</name>
    <dbReference type="NCBI Taxonomy" id="37648"/>
    <lineage>
        <taxon>Eukaryota</taxon>
        <taxon>Viridiplantae</taxon>
        <taxon>Streptophyta</taxon>
        <taxon>Embryophyta</taxon>
        <taxon>Tracheophyta</taxon>
        <taxon>Spermatophyta</taxon>
        <taxon>Magnoliopsida</taxon>
        <taxon>eudicotyledons</taxon>
        <taxon>Gunneridae</taxon>
        <taxon>Pentapetalae</taxon>
        <taxon>rosids</taxon>
        <taxon>fabids</taxon>
        <taxon>Cucurbitales</taxon>
        <taxon>Cucurbitaceae</taxon>
        <taxon>Cucurbiteae</taxon>
        <taxon>Cucurbita</taxon>
    </lineage>
</organism>
<keyword evidence="2" id="KW-1185">Reference proteome</keyword>
<sequence>MVLNSALLKDEVGMMRWMFAWMQLRKGSVVLKSLRGGRFSLLEGMRTRCDKMSEKMKKFRTLRRHFPGMGLGQPSCKCRVEWSGKEFGVVSGSTIAAAPLQTHVSSLFTINTAYPNLSFFCLKLCVEA</sequence>
<dbReference type="EMBL" id="JAGKQH010000010">
    <property type="protein sequence ID" value="KAG6590342.1"/>
    <property type="molecule type" value="Genomic_DNA"/>
</dbReference>
<gene>
    <name evidence="1" type="ORF">SDJN03_15765</name>
</gene>
<comment type="caution">
    <text evidence="1">The sequence shown here is derived from an EMBL/GenBank/DDBJ whole genome shotgun (WGS) entry which is preliminary data.</text>
</comment>
<evidence type="ECO:0000313" key="1">
    <source>
        <dbReference type="EMBL" id="KAG6590342.1"/>
    </source>
</evidence>
<dbReference type="Proteomes" id="UP000685013">
    <property type="component" value="Chromosome 10"/>
</dbReference>
<dbReference type="AlphaFoldDB" id="A0AAV6N429"/>
<feature type="non-terminal residue" evidence="1">
    <location>
        <position position="1"/>
    </location>
</feature>
<name>A0AAV6N429_9ROSI</name>
<evidence type="ECO:0000313" key="2">
    <source>
        <dbReference type="Proteomes" id="UP000685013"/>
    </source>
</evidence>
<accession>A0AAV6N429</accession>
<protein>
    <submittedName>
        <fullName evidence="1">Uncharacterized protein</fullName>
    </submittedName>
</protein>
<proteinExistence type="predicted"/>
<reference evidence="1 2" key="1">
    <citation type="journal article" date="2021" name="Hortic Res">
        <title>The domestication of Cucurbita argyrosperma as revealed by the genome of its wild relative.</title>
        <authorList>
            <person name="Barrera-Redondo J."/>
            <person name="Sanchez-de la Vega G."/>
            <person name="Aguirre-Liguori J.A."/>
            <person name="Castellanos-Morales G."/>
            <person name="Gutierrez-Guerrero Y.T."/>
            <person name="Aguirre-Dugua X."/>
            <person name="Aguirre-Planter E."/>
            <person name="Tenaillon M.I."/>
            <person name="Lira-Saade R."/>
            <person name="Eguiarte L.E."/>
        </authorList>
    </citation>
    <scope>NUCLEOTIDE SEQUENCE [LARGE SCALE GENOMIC DNA]</scope>
    <source>
        <strain evidence="1">JBR-2021</strain>
    </source>
</reference>